<dbReference type="PANTHER" id="PTHR35798">
    <property type="entry name" value="CELL DIVISION PROTEIN SEPF"/>
    <property type="match status" value="1"/>
</dbReference>
<keyword evidence="3" id="KW-0131">Cell cycle</keyword>
<evidence type="ECO:0000313" key="6">
    <source>
        <dbReference type="EMBL" id="SEF61690.1"/>
    </source>
</evidence>
<reference evidence="6" key="2">
    <citation type="submission" date="2016-10" db="EMBL/GenBank/DDBJ databases">
        <authorList>
            <person name="de Groot N.N."/>
        </authorList>
    </citation>
    <scope>NUCLEOTIDE SEQUENCE [LARGE SCALE GENOMIC DNA]</scope>
    <source>
        <strain evidence="6">ATCC 20501</strain>
    </source>
</reference>
<evidence type="ECO:0000256" key="3">
    <source>
        <dbReference type="ARBA" id="ARBA00023306"/>
    </source>
</evidence>
<evidence type="ECO:0000256" key="4">
    <source>
        <dbReference type="ARBA" id="ARBA00044936"/>
    </source>
</evidence>
<sequence length="164" mass="17326">MATAYDLLVEIARLVLDYLNTLIWPVALLVLVIAGRSQISGLAAKLTGIEAGTGGISATFEQAAEQAESLRPGEGAAAVPVDRLVRVAPETYRDARELGDHLAAGTPVLLDLQDLPEADAKRFVDFSAGAVLISRGFIQRMDARQFLLVPGAPAPRPVADPAQN</sequence>
<evidence type="ECO:0000256" key="1">
    <source>
        <dbReference type="ARBA" id="ARBA00022618"/>
    </source>
</evidence>
<dbReference type="PANTHER" id="PTHR35798:SF1">
    <property type="entry name" value="CELL DIVISION PROTEIN SEPF"/>
    <property type="match status" value="1"/>
</dbReference>
<dbReference type="InterPro" id="IPR023052">
    <property type="entry name" value="Cell_div_SepF"/>
</dbReference>
<evidence type="ECO:0000313" key="9">
    <source>
        <dbReference type="Proteomes" id="UP000236729"/>
    </source>
</evidence>
<dbReference type="EMBL" id="FOME01000001">
    <property type="protein sequence ID" value="SFC46870.1"/>
    <property type="molecule type" value="Genomic_DNA"/>
</dbReference>
<accession>A0A1I1JN75</accession>
<organism evidence="6 9">
    <name type="scientific">Saccharopolyspora kobensis</name>
    <dbReference type="NCBI Taxonomy" id="146035"/>
    <lineage>
        <taxon>Bacteria</taxon>
        <taxon>Bacillati</taxon>
        <taxon>Actinomycetota</taxon>
        <taxon>Actinomycetes</taxon>
        <taxon>Pseudonocardiales</taxon>
        <taxon>Pseudonocardiaceae</taxon>
        <taxon>Saccharopolyspora</taxon>
    </lineage>
</organism>
<keyword evidence="8" id="KW-1185">Reference proteome</keyword>
<dbReference type="SMR" id="A0A1H5TG25"/>
<dbReference type="InterPro" id="IPR038594">
    <property type="entry name" value="SepF-like_sf"/>
</dbReference>
<protein>
    <recommendedName>
        <fullName evidence="10">DUF552 domain-containing protein</fullName>
    </recommendedName>
</protein>
<dbReference type="EMBL" id="FNVB01000002">
    <property type="protein sequence ID" value="SEF61690.1"/>
    <property type="molecule type" value="Genomic_DNA"/>
</dbReference>
<dbReference type="Gene3D" id="3.30.110.150">
    <property type="entry name" value="SepF-like protein"/>
    <property type="match status" value="1"/>
</dbReference>
<gene>
    <name evidence="6" type="ORF">SAMN02982929_00216</name>
    <name evidence="7" type="ORF">SAMN05216506_101816</name>
</gene>
<dbReference type="Proteomes" id="UP000236729">
    <property type="component" value="Unassembled WGS sequence"/>
</dbReference>
<accession>A0A1H5TG25</accession>
<evidence type="ECO:0000313" key="8">
    <source>
        <dbReference type="Proteomes" id="UP000199690"/>
    </source>
</evidence>
<dbReference type="GO" id="GO:0000917">
    <property type="term" value="P:division septum assembly"/>
    <property type="evidence" value="ECO:0007669"/>
    <property type="project" value="UniProtKB-KW"/>
</dbReference>
<dbReference type="Proteomes" id="UP000199690">
    <property type="component" value="Unassembled WGS sequence"/>
</dbReference>
<keyword evidence="5" id="KW-0812">Transmembrane</keyword>
<reference evidence="8 9" key="1">
    <citation type="submission" date="2016-10" db="EMBL/GenBank/DDBJ databases">
        <authorList>
            <person name="Varghese N."/>
            <person name="Submissions S."/>
        </authorList>
    </citation>
    <scope>NUCLEOTIDE SEQUENCE [LARGE SCALE GENOMIC DNA]</scope>
    <source>
        <strain evidence="9">ATCC 20501</strain>
        <strain evidence="7 8">CGMCC 4.3529</strain>
    </source>
</reference>
<dbReference type="InterPro" id="IPR007561">
    <property type="entry name" value="Cell_div_SepF/SepF-rel"/>
</dbReference>
<evidence type="ECO:0000256" key="2">
    <source>
        <dbReference type="ARBA" id="ARBA00023210"/>
    </source>
</evidence>
<name>A0A1H5TG25_9PSEU</name>
<comment type="function">
    <text evidence="4">Cell division protein that is part of the divisome complex and is recruited early to the Z-ring. Probably stimulates Z-ring formation, perhaps through the cross-linking of FtsZ protofilaments. Its function overlaps with FtsA.</text>
</comment>
<proteinExistence type="predicted"/>
<dbReference type="RefSeq" id="WP_177247379.1">
    <property type="nucleotide sequence ID" value="NZ_FNVB01000002.1"/>
</dbReference>
<dbReference type="Pfam" id="PF04472">
    <property type="entry name" value="SepF"/>
    <property type="match status" value="1"/>
</dbReference>
<keyword evidence="5" id="KW-1133">Transmembrane helix</keyword>
<keyword evidence="5" id="KW-0472">Membrane</keyword>
<evidence type="ECO:0008006" key="10">
    <source>
        <dbReference type="Google" id="ProtNLM"/>
    </source>
</evidence>
<keyword evidence="2" id="KW-0717">Septation</keyword>
<evidence type="ECO:0000256" key="5">
    <source>
        <dbReference type="SAM" id="Phobius"/>
    </source>
</evidence>
<keyword evidence="1" id="KW-0132">Cell division</keyword>
<dbReference type="AlphaFoldDB" id="A0A1H5TG25"/>
<evidence type="ECO:0000313" key="7">
    <source>
        <dbReference type="EMBL" id="SFC46870.1"/>
    </source>
</evidence>
<feature type="transmembrane region" description="Helical" evidence="5">
    <location>
        <begin position="15"/>
        <end position="35"/>
    </location>
</feature>